<dbReference type="InterPro" id="IPR001845">
    <property type="entry name" value="HTH_ArsR_DNA-bd_dom"/>
</dbReference>
<accession>A0A841KVQ8</accession>
<name>A0A841KVQ8_9FIRM</name>
<dbReference type="InterPro" id="IPR036390">
    <property type="entry name" value="WH_DNA-bd_sf"/>
</dbReference>
<evidence type="ECO:0000256" key="2">
    <source>
        <dbReference type="ARBA" id="ARBA00023125"/>
    </source>
</evidence>
<dbReference type="PRINTS" id="PR00778">
    <property type="entry name" value="HTHARSR"/>
</dbReference>
<dbReference type="PANTHER" id="PTHR43132:SF2">
    <property type="entry name" value="ARSENICAL RESISTANCE OPERON REPRESSOR ARSR-RELATED"/>
    <property type="match status" value="1"/>
</dbReference>
<keyword evidence="1" id="KW-0805">Transcription regulation</keyword>
<keyword evidence="3" id="KW-0804">Transcription</keyword>
<keyword evidence="6" id="KW-1185">Reference proteome</keyword>
<sequence>MSTIFFELSSSLLKALAHPTRLQILDILKDKDELCVCHIYEDLELEQSNVSQHLKILKDQGILSSRKDGLKVMYSVKSPEVFQILDISRKILIAQLEETQNQLRKEGN</sequence>
<dbReference type="PANTHER" id="PTHR43132">
    <property type="entry name" value="ARSENICAL RESISTANCE OPERON REPRESSOR ARSR-RELATED"/>
    <property type="match status" value="1"/>
</dbReference>
<evidence type="ECO:0000256" key="3">
    <source>
        <dbReference type="ARBA" id="ARBA00023163"/>
    </source>
</evidence>
<proteinExistence type="predicted"/>
<dbReference type="PROSITE" id="PS50987">
    <property type="entry name" value="HTH_ARSR_2"/>
    <property type="match status" value="1"/>
</dbReference>
<dbReference type="InterPro" id="IPR051011">
    <property type="entry name" value="Metal_resp_trans_reg"/>
</dbReference>
<dbReference type="AlphaFoldDB" id="A0A841KVQ8"/>
<evidence type="ECO:0000313" key="5">
    <source>
        <dbReference type="EMBL" id="MBB6216308.1"/>
    </source>
</evidence>
<reference evidence="5 6" key="1">
    <citation type="submission" date="2020-08" db="EMBL/GenBank/DDBJ databases">
        <title>Genomic Encyclopedia of Type Strains, Phase IV (KMG-IV): sequencing the most valuable type-strain genomes for metagenomic binning, comparative biology and taxonomic classification.</title>
        <authorList>
            <person name="Goeker M."/>
        </authorList>
    </citation>
    <scope>NUCLEOTIDE SEQUENCE [LARGE SCALE GENOMIC DNA]</scope>
    <source>
        <strain evidence="5 6">DSM 103526</strain>
    </source>
</reference>
<dbReference type="GO" id="GO:0003677">
    <property type="term" value="F:DNA binding"/>
    <property type="evidence" value="ECO:0007669"/>
    <property type="project" value="UniProtKB-KW"/>
</dbReference>
<dbReference type="EMBL" id="JACHEN010000013">
    <property type="protein sequence ID" value="MBB6216308.1"/>
    <property type="molecule type" value="Genomic_DNA"/>
</dbReference>
<evidence type="ECO:0000256" key="1">
    <source>
        <dbReference type="ARBA" id="ARBA00023015"/>
    </source>
</evidence>
<organism evidence="5 6">
    <name type="scientific">Anaerosolibacter carboniphilus</name>
    <dbReference type="NCBI Taxonomy" id="1417629"/>
    <lineage>
        <taxon>Bacteria</taxon>
        <taxon>Bacillati</taxon>
        <taxon>Bacillota</taxon>
        <taxon>Clostridia</taxon>
        <taxon>Peptostreptococcales</taxon>
        <taxon>Thermotaleaceae</taxon>
        <taxon>Anaerosolibacter</taxon>
    </lineage>
</organism>
<dbReference type="RefSeq" id="WP_184310840.1">
    <property type="nucleotide sequence ID" value="NZ_JACHEN010000013.1"/>
</dbReference>
<evidence type="ECO:0000259" key="4">
    <source>
        <dbReference type="PROSITE" id="PS50987"/>
    </source>
</evidence>
<dbReference type="GO" id="GO:0003700">
    <property type="term" value="F:DNA-binding transcription factor activity"/>
    <property type="evidence" value="ECO:0007669"/>
    <property type="project" value="InterPro"/>
</dbReference>
<dbReference type="Gene3D" id="1.10.10.10">
    <property type="entry name" value="Winged helix-like DNA-binding domain superfamily/Winged helix DNA-binding domain"/>
    <property type="match status" value="1"/>
</dbReference>
<dbReference type="SMART" id="SM00418">
    <property type="entry name" value="HTH_ARSR"/>
    <property type="match status" value="1"/>
</dbReference>
<dbReference type="Pfam" id="PF01022">
    <property type="entry name" value="HTH_5"/>
    <property type="match status" value="1"/>
</dbReference>
<dbReference type="InterPro" id="IPR011991">
    <property type="entry name" value="ArsR-like_HTH"/>
</dbReference>
<dbReference type="NCBIfam" id="NF033788">
    <property type="entry name" value="HTH_metalloreg"/>
    <property type="match status" value="1"/>
</dbReference>
<dbReference type="Proteomes" id="UP000579281">
    <property type="component" value="Unassembled WGS sequence"/>
</dbReference>
<dbReference type="SUPFAM" id="SSF46785">
    <property type="entry name" value="Winged helix' DNA-binding domain"/>
    <property type="match status" value="1"/>
</dbReference>
<protein>
    <submittedName>
        <fullName evidence="5">ArsR family transcriptional regulator</fullName>
    </submittedName>
</protein>
<keyword evidence="2" id="KW-0238">DNA-binding</keyword>
<comment type="caution">
    <text evidence="5">The sequence shown here is derived from an EMBL/GenBank/DDBJ whole genome shotgun (WGS) entry which is preliminary data.</text>
</comment>
<feature type="domain" description="HTH arsR-type" evidence="4">
    <location>
        <begin position="1"/>
        <end position="96"/>
    </location>
</feature>
<gene>
    <name evidence="5" type="ORF">HNQ80_002407</name>
</gene>
<evidence type="ECO:0000313" key="6">
    <source>
        <dbReference type="Proteomes" id="UP000579281"/>
    </source>
</evidence>
<dbReference type="InterPro" id="IPR036388">
    <property type="entry name" value="WH-like_DNA-bd_sf"/>
</dbReference>
<dbReference type="CDD" id="cd00090">
    <property type="entry name" value="HTH_ARSR"/>
    <property type="match status" value="1"/>
</dbReference>